<dbReference type="InterPro" id="IPR007390">
    <property type="entry name" value="Spore_V_R"/>
</dbReference>
<evidence type="ECO:0000313" key="4">
    <source>
        <dbReference type="Proteomes" id="UP000199771"/>
    </source>
</evidence>
<evidence type="ECO:0000259" key="1">
    <source>
        <dbReference type="Pfam" id="PF04293"/>
    </source>
</evidence>
<protein>
    <submittedName>
        <fullName evidence="3">Stage V sporulation protein SpoVR/YcgB, involved in spore cortex formation</fullName>
    </submittedName>
</protein>
<dbReference type="EMBL" id="FOOC01000015">
    <property type="protein sequence ID" value="SFF63612.1"/>
    <property type="molecule type" value="Genomic_DNA"/>
</dbReference>
<organism evidence="3 4">
    <name type="scientific">Fontimonas thermophila</name>
    <dbReference type="NCBI Taxonomy" id="1076937"/>
    <lineage>
        <taxon>Bacteria</taxon>
        <taxon>Pseudomonadati</taxon>
        <taxon>Pseudomonadota</taxon>
        <taxon>Gammaproteobacteria</taxon>
        <taxon>Nevskiales</taxon>
        <taxon>Nevskiaceae</taxon>
        <taxon>Fontimonas</taxon>
    </lineage>
</organism>
<proteinExistence type="predicted"/>
<dbReference type="InterPro" id="IPR057008">
    <property type="entry name" value="SpoVR-like_C"/>
</dbReference>
<name>A0A1I2K923_9GAMM</name>
<gene>
    <name evidence="3" type="ORF">SAMN04488120_11512</name>
</gene>
<dbReference type="Proteomes" id="UP000199771">
    <property type="component" value="Unassembled WGS sequence"/>
</dbReference>
<accession>A0A1I2K923</accession>
<dbReference type="InterPro" id="IPR057270">
    <property type="entry name" value="Ycgb-like"/>
</dbReference>
<feature type="domain" description="SpoVR protein-like N-terminal" evidence="1">
    <location>
        <begin position="40"/>
        <end position="461"/>
    </location>
</feature>
<dbReference type="NCBIfam" id="NF008737">
    <property type="entry name" value="PRK11767.1"/>
    <property type="match status" value="1"/>
</dbReference>
<feature type="domain" description="SpoVR-like C-terminal" evidence="2">
    <location>
        <begin position="466"/>
        <end position="519"/>
    </location>
</feature>
<sequence>MISATVDERKTAAGQATDVAQTAGAAGAVAAARPLSTGAEWTFDLIDAYDRAIREIAVGEFGLDCYPNQIEIIASEQMLDAYASLGLPIGYSHWSFGKEFIRNEHLYRKGHQGLAYEIVINSNPCIAYLMEENTMAMQALVIAHACYGHNSFFKGNYLFRQWTDAEAIIDYMVFAKKYVAQCEERYGLEAVEEVLDSCHALMSHGVDRYHHPAPLSVEEERRRQIERERHAWKQFDEIWRTLPAKSRGRERKGMRAEPSFPAEPQENLLYFIEKHSPCLEPWQAEIVRIVRKMAQYFYPQGQTKVMNEGWATFWHYTILNRLFDKGLVDSGFMLEVLAAHTNVIAQRGYDQRGYAGINPYALGYAMFTELRRICETPSEEDRHWFPDIAGCRNWRKVLDFAMRNYKDESFIAQYLSPRLMREFRLFAIADHEGEDSLFVDVIHNDQGYRRLRRLLAAQYNRDYQIPDVQIVRYERRGDRSLTLRHRRHRGRPLDEAAEQVLKHVHRLWGFTVRLVTVDENDKQVGMLEVK</sequence>
<keyword evidence="4" id="KW-1185">Reference proteome</keyword>
<dbReference type="Pfam" id="PF04293">
    <property type="entry name" value="SpoVR"/>
    <property type="match status" value="1"/>
</dbReference>
<dbReference type="InterPro" id="IPR056174">
    <property type="entry name" value="SpoVR_N"/>
</dbReference>
<dbReference type="STRING" id="1076937.SAMN04488120_11512"/>
<dbReference type="Pfam" id="PF24755">
    <property type="entry name" value="SpoVR_C"/>
    <property type="match status" value="1"/>
</dbReference>
<evidence type="ECO:0000313" key="3">
    <source>
        <dbReference type="EMBL" id="SFF63612.1"/>
    </source>
</evidence>
<dbReference type="PANTHER" id="PTHR30029:SF2">
    <property type="entry name" value="STAGE V SPORULATION PROTEIN R"/>
    <property type="match status" value="1"/>
</dbReference>
<dbReference type="PANTHER" id="PTHR30029">
    <property type="entry name" value="STAGE V SPORULATION PROTEIN R"/>
    <property type="match status" value="1"/>
</dbReference>
<dbReference type="AlphaFoldDB" id="A0A1I2K923"/>
<reference evidence="3 4" key="1">
    <citation type="submission" date="2016-10" db="EMBL/GenBank/DDBJ databases">
        <authorList>
            <person name="de Groot N.N."/>
        </authorList>
    </citation>
    <scope>NUCLEOTIDE SEQUENCE [LARGE SCALE GENOMIC DNA]</scope>
    <source>
        <strain evidence="3 4">DSM 23609</strain>
    </source>
</reference>
<evidence type="ECO:0000259" key="2">
    <source>
        <dbReference type="Pfam" id="PF24755"/>
    </source>
</evidence>